<gene>
    <name evidence="2" type="ORF">CTEN210_04053</name>
</gene>
<keyword evidence="1" id="KW-0315">Glutamine amidotransferase</keyword>
<sequence length="647" mass="72275">MEDMEANSSEHGFQSVASREELLSKFKFQATPEAPHVSFVVLTASWINQRHLSLEAFLQPFQSLIRRLMNEDREFSYGQYLFQVDASEESIDFCVKELSCPDELPAIYLMYYEHDGRLQHVKVDLEAKDILSFDKNSPKLSLWESKLNQAFDTFDLDQDMNVSMEQEGFSSNTHKRSFESEDQSQVRIFIAGDKSQVGKSSICMGILGALLKKGYDPRKLAYIKPATQCEETQLVKKYCEAKGIEAVDVGPVVYYKGFTRAFLNGETESSTELLEKVKNSVDTLSRGKQVVLVDGVGYPAVGSITNTDNASVSLASGCHGVLIVGKRGVGDAVDSYNLNATYFRSRNIPVLGAIFNKLPLDGFYSLEKCRAAVSKYFEQNLSGVKKETIFGFVPEMKDMSDMDSFINSFNQYVDVQGILNCAAILLDNGGKSMNGDGMDEDMGRSSIKAITSSTKRIRLSRDQIEQSAKASGAADVSLVRASIAFQCINARGAIAHGRVIETTYVPLDDDSSGKGAENIFNDYGGYLSFTTAEQIKNELMSRGPVVSVFFKLYSSFLKSDVSRCQTFNFNLQNELHDILIVGWEQTPTGECWIIYPFVAGYAENDYYGMFGVDDLCIAPKNDFMEWNWQIGPYFRCNLDAANPMWIQ</sequence>
<protein>
    <submittedName>
        <fullName evidence="2">Uncharacterized protein</fullName>
    </submittedName>
</protein>
<dbReference type="Gene3D" id="3.40.50.300">
    <property type="entry name" value="P-loop containing nucleotide triphosphate hydrolases"/>
    <property type="match status" value="1"/>
</dbReference>
<dbReference type="SUPFAM" id="SSF52540">
    <property type="entry name" value="P-loop containing nucleoside triphosphate hydrolases"/>
    <property type="match status" value="1"/>
</dbReference>
<dbReference type="SUPFAM" id="SSF54001">
    <property type="entry name" value="Cysteine proteinases"/>
    <property type="match status" value="1"/>
</dbReference>
<dbReference type="Gene3D" id="3.90.70.10">
    <property type="entry name" value="Cysteine proteinases"/>
    <property type="match status" value="1"/>
</dbReference>
<dbReference type="PANTHER" id="PTHR21343">
    <property type="entry name" value="DETHIOBIOTIN SYNTHETASE"/>
    <property type="match status" value="1"/>
</dbReference>
<proteinExistence type="predicted"/>
<evidence type="ECO:0000313" key="3">
    <source>
        <dbReference type="Proteomes" id="UP001054902"/>
    </source>
</evidence>
<keyword evidence="3" id="KW-1185">Reference proteome</keyword>
<accession>A0AAD3CL53</accession>
<reference evidence="2 3" key="1">
    <citation type="journal article" date="2021" name="Sci. Rep.">
        <title>The genome of the diatom Chaetoceros tenuissimus carries an ancient integrated fragment of an extant virus.</title>
        <authorList>
            <person name="Hongo Y."/>
            <person name="Kimura K."/>
            <person name="Takaki Y."/>
            <person name="Yoshida Y."/>
            <person name="Baba S."/>
            <person name="Kobayashi G."/>
            <person name="Nagasaki K."/>
            <person name="Hano T."/>
            <person name="Tomaru Y."/>
        </authorList>
    </citation>
    <scope>NUCLEOTIDE SEQUENCE [LARGE SCALE GENOMIC DNA]</scope>
    <source>
        <strain evidence="2 3">NIES-3715</strain>
    </source>
</reference>
<dbReference type="CDD" id="cd03109">
    <property type="entry name" value="DTBS"/>
    <property type="match status" value="1"/>
</dbReference>
<evidence type="ECO:0000256" key="1">
    <source>
        <dbReference type="ARBA" id="ARBA00022962"/>
    </source>
</evidence>
<dbReference type="InterPro" id="IPR038765">
    <property type="entry name" value="Papain-like_cys_pep_sf"/>
</dbReference>
<dbReference type="AlphaFoldDB" id="A0AAD3CL53"/>
<dbReference type="PANTHER" id="PTHR21343:SF10">
    <property type="entry name" value="DRTGG DOMAIN-CONTAINING PROTEIN"/>
    <property type="match status" value="1"/>
</dbReference>
<dbReference type="Pfam" id="PF13500">
    <property type="entry name" value="AAA_26"/>
    <property type="match status" value="1"/>
</dbReference>
<evidence type="ECO:0000313" key="2">
    <source>
        <dbReference type="EMBL" id="GFH47578.1"/>
    </source>
</evidence>
<comment type="caution">
    <text evidence="2">The sequence shown here is derived from an EMBL/GenBank/DDBJ whole genome shotgun (WGS) entry which is preliminary data.</text>
</comment>
<name>A0AAD3CL53_9STRA</name>
<dbReference type="Proteomes" id="UP001054902">
    <property type="component" value="Unassembled WGS sequence"/>
</dbReference>
<dbReference type="InterPro" id="IPR027417">
    <property type="entry name" value="P-loop_NTPase"/>
</dbReference>
<organism evidence="2 3">
    <name type="scientific">Chaetoceros tenuissimus</name>
    <dbReference type="NCBI Taxonomy" id="426638"/>
    <lineage>
        <taxon>Eukaryota</taxon>
        <taxon>Sar</taxon>
        <taxon>Stramenopiles</taxon>
        <taxon>Ochrophyta</taxon>
        <taxon>Bacillariophyta</taxon>
        <taxon>Coscinodiscophyceae</taxon>
        <taxon>Chaetocerotophycidae</taxon>
        <taxon>Chaetocerotales</taxon>
        <taxon>Chaetocerotaceae</taxon>
        <taxon>Chaetoceros</taxon>
    </lineage>
</organism>
<dbReference type="EMBL" id="BLLK01000023">
    <property type="protein sequence ID" value="GFH47578.1"/>
    <property type="molecule type" value="Genomic_DNA"/>
</dbReference>